<name>A0A9N9FHA4_FUNMO</name>
<comment type="caution">
    <text evidence="2">The sequence shown here is derived from an EMBL/GenBank/DDBJ whole genome shotgun (WGS) entry which is preliminary data.</text>
</comment>
<keyword evidence="3" id="KW-1185">Reference proteome</keyword>
<organism evidence="2 3">
    <name type="scientific">Funneliformis mosseae</name>
    <name type="common">Endomycorrhizal fungus</name>
    <name type="synonym">Glomus mosseae</name>
    <dbReference type="NCBI Taxonomy" id="27381"/>
    <lineage>
        <taxon>Eukaryota</taxon>
        <taxon>Fungi</taxon>
        <taxon>Fungi incertae sedis</taxon>
        <taxon>Mucoromycota</taxon>
        <taxon>Glomeromycotina</taxon>
        <taxon>Glomeromycetes</taxon>
        <taxon>Glomerales</taxon>
        <taxon>Glomeraceae</taxon>
        <taxon>Funneliformis</taxon>
    </lineage>
</organism>
<protein>
    <submittedName>
        <fullName evidence="2">13637_t:CDS:1</fullName>
    </submittedName>
</protein>
<dbReference type="AlphaFoldDB" id="A0A9N9FHA4"/>
<dbReference type="Proteomes" id="UP000789375">
    <property type="component" value="Unassembled WGS sequence"/>
</dbReference>
<accession>A0A9N9FHA4</accession>
<evidence type="ECO:0000313" key="3">
    <source>
        <dbReference type="Proteomes" id="UP000789375"/>
    </source>
</evidence>
<reference evidence="2" key="1">
    <citation type="submission" date="2021-06" db="EMBL/GenBank/DDBJ databases">
        <authorList>
            <person name="Kallberg Y."/>
            <person name="Tangrot J."/>
            <person name="Rosling A."/>
        </authorList>
    </citation>
    <scope>NUCLEOTIDE SEQUENCE</scope>
    <source>
        <strain evidence="2">87-6 pot B 2015</strain>
    </source>
</reference>
<sequence>MGGSDDSSSTFTSSFTPSVPAIDQSLWQLAEWFGSGSNWQYDFAKWIILATEESRESSEQPNIETGLKIIHREIEEIYTAGMIPKETYNPCLDLIKKCKSFRLNHDKDKRDNLLHTTFNFLQVKLNEAVHIINMLKRLSIEQRLVLRFMTHQKVQAKIAFLRTTLKSHKTTHMERYHCITNPYYVEVLKEKNAAVHECNNLKASVQAVRNSNSELNQRYSELFNVHSRLLNVNKELNEFKENNENLYNDKVNENKILTTKNEQLIVTNKELKDQLKEKEALEKQGEEIVKEVMANNVKVTQERDKIKSAYEANIKQHQEESKELLQEVKSAKEEATTYQAALGSATNIRWSDSTLNNPIQITKDIENLQHSLTDFTKVKGKTIKINEDAAKQLLADYKCKAILDSKEIKNYLAGALQRMILETIFHFADGLFKYAKHANSFSDKLLESYIVYYASYLIEYTNILTTTREGKDSVTAVTPVKIRQQVYAALGSRGFANSNHPLVSQLVNKILFKMEKYREVIDDEKKNELRSDAGKVIRAGLQLWFCLKAQEPIAKIQWFKPGAHLESHLTVGNWENENIKEMEVDFAYFPLIMSEHDNQVFSKAQVFVRPKENGRIKRFLSYIS</sequence>
<evidence type="ECO:0000256" key="1">
    <source>
        <dbReference type="SAM" id="Coils"/>
    </source>
</evidence>
<dbReference type="EMBL" id="CAJVPP010001100">
    <property type="protein sequence ID" value="CAG8534060.1"/>
    <property type="molecule type" value="Genomic_DNA"/>
</dbReference>
<evidence type="ECO:0000313" key="2">
    <source>
        <dbReference type="EMBL" id="CAG8534060.1"/>
    </source>
</evidence>
<gene>
    <name evidence="2" type="ORF">FMOSSE_LOCUS5650</name>
</gene>
<feature type="coiled-coil region" evidence="1">
    <location>
        <begin position="198"/>
        <end position="341"/>
    </location>
</feature>
<proteinExistence type="predicted"/>
<keyword evidence="1" id="KW-0175">Coiled coil</keyword>